<feature type="domain" description="RSE1/DDB1/CPSF1 C-terminal" evidence="4">
    <location>
        <begin position="925"/>
        <end position="1254"/>
    </location>
</feature>
<name>A0A1A0HFU6_9ASCO</name>
<keyword evidence="3" id="KW-0539">Nucleus</keyword>
<dbReference type="InterPro" id="IPR015943">
    <property type="entry name" value="WD40/YVTN_repeat-like_dom_sf"/>
</dbReference>
<dbReference type="STRING" id="869754.A0A1A0HFU6"/>
<evidence type="ECO:0000256" key="1">
    <source>
        <dbReference type="ARBA" id="ARBA00004123"/>
    </source>
</evidence>
<accession>A0A1A0HFU6</accession>
<sequence>MPTWRIPRDTAPFFAAPFFAAPFFAAPIFAPGPRPGAHQGPSPGAKHLRKASGSPLPVFPRFTPYFQVRCCMLPESDALYLYHLTLRGASGSLLSVEGQFSGARKVQELVVSSTTGIIVYRPNATTGKLQRLRHQTAFANLQALLKIRVAGSQKDLLVLTSDAGNLTVAEFDAETSRFVPVVQQPYAKSGLSRISPGHYMAADPHSRAIMVAALEKTKLVYRIEPGTTPSPVSLSLPLDASVPHTLTLSLCALDTGLGNPAWAALEIECPPYSRHSHARAASLPMLCYYELDAGLNHVMRRRSRPDVPASANLVVPMPDPVGGVLVCCDSFLILEREAAGGSRLLVPLPVRAGSGGTKIVAYFVHRLAKNTFFVLLHSSAGDLYKLTVADAAERHPDMAVSYFDSVPACSSITVFKSGFLYAHTLHNNKLLYQIEQLGVENDTTTRAQPWSEALEAEFSETACSRHVYEPVGLQNLALVDIVESLEPLTGSSLVESAPGASPDPLTHLVTLSLHSYMKSLVHGMPVLELVASPLPMAPTAIHATKTHRSASSDLYLVLSSALDEKTCVLSIGEVVEEVADSAFLTDQHTLAVQQMGASSVVQIHRNGIRSIRHVVDASGEISRKTHSDWYPPAGITVLHATCNNEQVAVALSNREVCYFEIDPTDDQLSEYLLRFEVSGGSITALAITCNPIGERKSFFLVVGASDETVQVLSLSAHNCFDVLTLQALSCNARSLLMLASDRFTLHVHMGLESGVYVRVNIDTISGKLTDTRLKYLGSSPVYLRQLRLPTLDQPGILALSSRPWVGYFNTDGSFKLFPLVGCKISSGTSFYSDDIGTESVVGISGADLTIFTLGTDDAGGFNANDDFVITLTKLRYTPKKHVQENGLFYVLESDHNVVSPYASGKPVDEDYIEAFGLEQKAGSWASCIQVVHHATSEVSHTFEFDNNECAMALCLMNVELDKYLVVSTTKDLNFNYSNHMGNYLYTFVIESGTSLKLHHKTTLDKQATALEFLGDKKLLVAAENQLRVYELGKKQFLRKSSTKVETLRRVNKIKHVAGDIVVVGDAQNSLGFFQYDSVKNQFTAFMNDITSRQVTTFETLDSRTVIGGDKFGNIFVNRIPQSVFEQMKDNVLMKFQDEFLNGPAARTSKLCEFYIQDIPTSFQKGTFVVGGTESIIYTGLQGTVGILMPLATKHEVEFMLKLENAMRKTLDADFSELSKSKRAIGLVGRDHIKFRGYYNPGKNVIDGDFIEKYYELDQASKIRIAGQLDRAPREIERRLYDLRNRAAF</sequence>
<proteinExistence type="predicted"/>
<dbReference type="GO" id="GO:0003676">
    <property type="term" value="F:nucleic acid binding"/>
    <property type="evidence" value="ECO:0007669"/>
    <property type="project" value="InterPro"/>
</dbReference>
<keyword evidence="2" id="KW-0507">mRNA processing</keyword>
<dbReference type="GO" id="GO:0005634">
    <property type="term" value="C:nucleus"/>
    <property type="evidence" value="ECO:0007669"/>
    <property type="project" value="UniProtKB-SubCell"/>
</dbReference>
<dbReference type="EMBL" id="LXTC01000001">
    <property type="protein sequence ID" value="OBA22728.1"/>
    <property type="molecule type" value="Genomic_DNA"/>
</dbReference>
<dbReference type="SUPFAM" id="SSF50978">
    <property type="entry name" value="WD40 repeat-like"/>
    <property type="match status" value="1"/>
</dbReference>
<feature type="domain" description="RSE1/DDB1/CPSF1 first beta-propeller" evidence="5">
    <location>
        <begin position="95"/>
        <end position="447"/>
    </location>
</feature>
<dbReference type="Proteomes" id="UP000092555">
    <property type="component" value="Unassembled WGS sequence"/>
</dbReference>
<dbReference type="Pfam" id="PF23726">
    <property type="entry name" value="Beta-prop_RSE1_2nd"/>
    <property type="match status" value="1"/>
</dbReference>
<evidence type="ECO:0000313" key="7">
    <source>
        <dbReference type="EMBL" id="OBA22728.1"/>
    </source>
</evidence>
<feature type="domain" description="RSE1/DDB1/CPSF1 second beta-propeller" evidence="6">
    <location>
        <begin position="528"/>
        <end position="853"/>
    </location>
</feature>
<dbReference type="InterPro" id="IPR018846">
    <property type="entry name" value="Beta-prop_RSE1/DDB1/CPSF1_1st"/>
</dbReference>
<evidence type="ECO:0000259" key="6">
    <source>
        <dbReference type="Pfam" id="PF23726"/>
    </source>
</evidence>
<dbReference type="InterPro" id="IPR058543">
    <property type="entry name" value="Beta-prop_RSE1/DDB1/CPSF1_2nd"/>
</dbReference>
<reference evidence="7 8" key="1">
    <citation type="submission" date="2016-05" db="EMBL/GenBank/DDBJ databases">
        <title>Comparative genomics of biotechnologically important yeasts.</title>
        <authorList>
            <consortium name="DOE Joint Genome Institute"/>
            <person name="Riley R."/>
            <person name="Haridas S."/>
            <person name="Wolfe K.H."/>
            <person name="Lopes M.R."/>
            <person name="Hittinger C.T."/>
            <person name="Goker M."/>
            <person name="Salamov A."/>
            <person name="Wisecaver J."/>
            <person name="Long T.M."/>
            <person name="Aerts A.L."/>
            <person name="Barry K."/>
            <person name="Choi C."/>
            <person name="Clum A."/>
            <person name="Coughlan A.Y."/>
            <person name="Deshpande S."/>
            <person name="Douglass A.P."/>
            <person name="Hanson S.J."/>
            <person name="Klenk H.-P."/>
            <person name="LaButti K."/>
            <person name="Lapidus A."/>
            <person name="Lindquist E."/>
            <person name="Lipzen A."/>
            <person name="Meier-kolthoff J.P."/>
            <person name="Ohm R.A."/>
            <person name="Otillar R.P."/>
            <person name="Pangilinan J."/>
            <person name="Peng Y."/>
            <person name="Rokas A."/>
            <person name="Rosa C.A."/>
            <person name="Scheuner C."/>
            <person name="Sibirny A.A."/>
            <person name="Slot J.C."/>
            <person name="Stielow J.B."/>
            <person name="Sun H."/>
            <person name="Kurtzman C.P."/>
            <person name="Blackwell M."/>
            <person name="Grigoriev I.V."/>
            <person name="Jeffries T.W."/>
        </authorList>
    </citation>
    <scope>NUCLEOTIDE SEQUENCE [LARGE SCALE GENOMIC DNA]</scope>
    <source>
        <strain evidence="7 8">NRRL YB-4993</strain>
    </source>
</reference>
<organism evidence="7 8">
    <name type="scientific">Metschnikowia bicuspidata var. bicuspidata NRRL YB-4993</name>
    <dbReference type="NCBI Taxonomy" id="869754"/>
    <lineage>
        <taxon>Eukaryota</taxon>
        <taxon>Fungi</taxon>
        <taxon>Dikarya</taxon>
        <taxon>Ascomycota</taxon>
        <taxon>Saccharomycotina</taxon>
        <taxon>Pichiomycetes</taxon>
        <taxon>Metschnikowiaceae</taxon>
        <taxon>Metschnikowia</taxon>
    </lineage>
</organism>
<evidence type="ECO:0000313" key="8">
    <source>
        <dbReference type="Proteomes" id="UP000092555"/>
    </source>
</evidence>
<comment type="subcellular location">
    <subcellularLocation>
        <location evidence="1">Nucleus</location>
    </subcellularLocation>
</comment>
<comment type="caution">
    <text evidence="7">The sequence shown here is derived from an EMBL/GenBank/DDBJ whole genome shotgun (WGS) entry which is preliminary data.</text>
</comment>
<dbReference type="Pfam" id="PF03178">
    <property type="entry name" value="CPSF_A"/>
    <property type="match status" value="1"/>
</dbReference>
<dbReference type="InterPro" id="IPR036322">
    <property type="entry name" value="WD40_repeat_dom_sf"/>
</dbReference>
<dbReference type="GeneID" id="30028357"/>
<dbReference type="RefSeq" id="XP_018713209.1">
    <property type="nucleotide sequence ID" value="XM_018855381.1"/>
</dbReference>
<dbReference type="InterPro" id="IPR004871">
    <property type="entry name" value="RSE1/DDB1/CPSF1_C"/>
</dbReference>
<dbReference type="PANTHER" id="PTHR10644">
    <property type="entry name" value="DNA REPAIR/RNA PROCESSING CPSF FAMILY"/>
    <property type="match status" value="1"/>
</dbReference>
<dbReference type="Gene3D" id="2.130.10.10">
    <property type="entry name" value="YVTN repeat-like/Quinoprotein amine dehydrogenase"/>
    <property type="match status" value="3"/>
</dbReference>
<evidence type="ECO:0000259" key="4">
    <source>
        <dbReference type="Pfam" id="PF03178"/>
    </source>
</evidence>
<evidence type="ECO:0000256" key="3">
    <source>
        <dbReference type="ARBA" id="ARBA00023242"/>
    </source>
</evidence>
<protein>
    <recommendedName>
        <fullName evidence="9">DNA damage-binding protein 1</fullName>
    </recommendedName>
</protein>
<gene>
    <name evidence="7" type="ORF">METBIDRAFT_29325</name>
</gene>
<dbReference type="Pfam" id="PF10433">
    <property type="entry name" value="Beta-prop_RSE1_1st"/>
    <property type="match status" value="1"/>
</dbReference>
<dbReference type="OrthoDB" id="436637at2759"/>
<evidence type="ECO:0000256" key="2">
    <source>
        <dbReference type="ARBA" id="ARBA00022664"/>
    </source>
</evidence>
<evidence type="ECO:0000259" key="5">
    <source>
        <dbReference type="Pfam" id="PF10433"/>
    </source>
</evidence>
<keyword evidence="8" id="KW-1185">Reference proteome</keyword>
<evidence type="ECO:0008006" key="9">
    <source>
        <dbReference type="Google" id="ProtNLM"/>
    </source>
</evidence>
<dbReference type="GO" id="GO:0006397">
    <property type="term" value="P:mRNA processing"/>
    <property type="evidence" value="ECO:0007669"/>
    <property type="project" value="UniProtKB-KW"/>
</dbReference>
<dbReference type="InterPro" id="IPR050358">
    <property type="entry name" value="RSE1/DDB1/CFT1"/>
</dbReference>